<protein>
    <submittedName>
        <fullName evidence="1">Uncharacterized protein</fullName>
    </submittedName>
</protein>
<sequence>MTLVAWVGNLLSQKLGRTTQDSAAMLLLKIMNNHEARRELRELLDEVDDNYEKS</sequence>
<name>A0A385EDU5_9CAUD</name>
<dbReference type="EMBL" id="MH588547">
    <property type="protein sequence ID" value="AXQ69846.1"/>
    <property type="molecule type" value="Genomic_DNA"/>
</dbReference>
<reference evidence="1" key="2">
    <citation type="submission" date="2021-07" db="EMBL/GenBank/DDBJ databases">
        <title>Giant CbK-like Caulobacter bacteriophages have genetically divergent genomes.</title>
        <authorList>
            <person name="Wilson K."/>
            <person name="Ely B."/>
        </authorList>
    </citation>
    <scope>NUCLEOTIDE SEQUENCE</scope>
</reference>
<evidence type="ECO:0000313" key="2">
    <source>
        <dbReference type="Proteomes" id="UP000259683"/>
    </source>
</evidence>
<organism evidence="1 2">
    <name type="scientific">Caulobacter phage CcrSC</name>
    <dbReference type="NCBI Taxonomy" id="2283272"/>
    <lineage>
        <taxon>Viruses</taxon>
        <taxon>Duplodnaviria</taxon>
        <taxon>Heunggongvirae</taxon>
        <taxon>Uroviricota</taxon>
        <taxon>Caudoviricetes</taxon>
        <taxon>Jeanschmidtviridae</taxon>
        <taxon>Bertelyvirus</taxon>
        <taxon>Bertelyvirus SC</taxon>
    </lineage>
</organism>
<dbReference type="Proteomes" id="UP000259683">
    <property type="component" value="Segment"/>
</dbReference>
<gene>
    <name evidence="1" type="ORF">CcrSC_gp264c</name>
</gene>
<keyword evidence="2" id="KW-1185">Reference proteome</keyword>
<proteinExistence type="predicted"/>
<reference evidence="1" key="1">
    <citation type="submission" date="2018-07" db="EMBL/GenBank/DDBJ databases">
        <authorList>
            <person name="Wilson K.M."/>
            <person name="Ely B."/>
        </authorList>
    </citation>
    <scope>NUCLEOTIDE SEQUENCE</scope>
</reference>
<accession>A0A385EDU5</accession>
<evidence type="ECO:0000313" key="1">
    <source>
        <dbReference type="EMBL" id="AXQ69846.1"/>
    </source>
</evidence>